<dbReference type="InterPro" id="IPR014308">
    <property type="entry name" value="Xanthine_DH_XdhC"/>
</dbReference>
<dbReference type="Pfam" id="PF13478">
    <property type="entry name" value="XdhC_C"/>
    <property type="match status" value="1"/>
</dbReference>
<evidence type="ECO:0000259" key="2">
    <source>
        <dbReference type="Pfam" id="PF13478"/>
    </source>
</evidence>
<reference evidence="3 4" key="1">
    <citation type="journal article" date="2014" name="Int. J. Syst. Evol. Microbiol.">
        <title>Complete genome sequence of Corynebacterium casei LMG S-19264T (=DSM 44701T), isolated from a smear-ripened cheese.</title>
        <authorList>
            <consortium name="US DOE Joint Genome Institute (JGI-PGF)"/>
            <person name="Walter F."/>
            <person name="Albersmeier A."/>
            <person name="Kalinowski J."/>
            <person name="Ruckert C."/>
        </authorList>
    </citation>
    <scope>NUCLEOTIDE SEQUENCE [LARGE SCALE GENOMIC DNA]</scope>
    <source>
        <strain evidence="3 4">NBRC 110095</strain>
    </source>
</reference>
<dbReference type="InterPro" id="IPR052698">
    <property type="entry name" value="MoCofactor_Util/Proc"/>
</dbReference>
<feature type="domain" description="XdhC Rossmann" evidence="2">
    <location>
        <begin position="114"/>
        <end position="256"/>
    </location>
</feature>
<organism evidence="3 4">
    <name type="scientific">Marinibactrum halimedae</name>
    <dbReference type="NCBI Taxonomy" id="1444977"/>
    <lineage>
        <taxon>Bacteria</taxon>
        <taxon>Pseudomonadati</taxon>
        <taxon>Pseudomonadota</taxon>
        <taxon>Gammaproteobacteria</taxon>
        <taxon>Cellvibrionales</taxon>
        <taxon>Cellvibrionaceae</taxon>
        <taxon>Marinibactrum</taxon>
    </lineage>
</organism>
<sequence>MKSELQMSPLNWHQAIAHYAEAGAGYVIATVMGAAGSTPREPGTKMVITADHTHDTIGGGQLEFLVIQHARQLLSDGKNTVAMEAFPLAAQAQQCCGGHMSVMLECFAPCQWQLAVFGAGHVAQRLIPILAELPVQVYWCDERVELFPASLPANVSAKTYQDPLKAVRSLPTASDILILTHDHALDYALTQAALARSELGFVGLIGSNTKAQRFRKRLAHAGLAQEIIDHLQSPVGLSEIPGKRPMEVAVSIAGQLIAHYHANSEAKVTKRGLGWKEMKSALQHATVTVHD</sequence>
<dbReference type="Pfam" id="PF02625">
    <property type="entry name" value="XdhC_CoxI"/>
    <property type="match status" value="1"/>
</dbReference>
<dbReference type="InterPro" id="IPR027051">
    <property type="entry name" value="XdhC_Rossmann_dom"/>
</dbReference>
<comment type="caution">
    <text evidence="3">The sequence shown here is derived from an EMBL/GenBank/DDBJ whole genome shotgun (WGS) entry which is preliminary data.</text>
</comment>
<evidence type="ECO:0000259" key="1">
    <source>
        <dbReference type="Pfam" id="PF02625"/>
    </source>
</evidence>
<dbReference type="PANTHER" id="PTHR30388">
    <property type="entry name" value="ALDEHYDE OXIDOREDUCTASE MOLYBDENUM COFACTOR ASSEMBLY PROTEIN"/>
    <property type="match status" value="1"/>
</dbReference>
<dbReference type="InterPro" id="IPR003777">
    <property type="entry name" value="XdhC_CoxI"/>
</dbReference>
<evidence type="ECO:0000313" key="3">
    <source>
        <dbReference type="EMBL" id="GLS25696.1"/>
    </source>
</evidence>
<proteinExistence type="predicted"/>
<keyword evidence="4" id="KW-1185">Reference proteome</keyword>
<accession>A0AA37T541</accession>
<dbReference type="Proteomes" id="UP001156870">
    <property type="component" value="Unassembled WGS sequence"/>
</dbReference>
<dbReference type="EMBL" id="BSPD01000033">
    <property type="protein sequence ID" value="GLS25696.1"/>
    <property type="molecule type" value="Genomic_DNA"/>
</dbReference>
<dbReference type="PANTHER" id="PTHR30388:SF6">
    <property type="entry name" value="XANTHINE DEHYDROGENASE SUBUNIT A-RELATED"/>
    <property type="match status" value="1"/>
</dbReference>
<name>A0AA37T541_9GAMM</name>
<dbReference type="Gene3D" id="3.40.50.720">
    <property type="entry name" value="NAD(P)-binding Rossmann-like Domain"/>
    <property type="match status" value="1"/>
</dbReference>
<dbReference type="NCBIfam" id="TIGR02964">
    <property type="entry name" value="xanthine_xdhC"/>
    <property type="match status" value="1"/>
</dbReference>
<feature type="domain" description="XdhC- CoxI" evidence="1">
    <location>
        <begin position="21"/>
        <end position="80"/>
    </location>
</feature>
<evidence type="ECO:0000313" key="4">
    <source>
        <dbReference type="Proteomes" id="UP001156870"/>
    </source>
</evidence>
<dbReference type="AlphaFoldDB" id="A0AA37T541"/>
<gene>
    <name evidence="3" type="ORF">GCM10007877_14100</name>
</gene>
<protein>
    <submittedName>
        <fullName evidence="3">Xanthine dehydrogenase accessory protein XdhC</fullName>
    </submittedName>
</protein>